<name>A0ACB6RIG8_9PLEO</name>
<accession>A0ACB6RIG8</accession>
<comment type="caution">
    <text evidence="1">The sequence shown here is derived from an EMBL/GenBank/DDBJ whole genome shotgun (WGS) entry which is preliminary data.</text>
</comment>
<reference evidence="1" key="1">
    <citation type="journal article" date="2020" name="Stud. Mycol.">
        <title>101 Dothideomycetes genomes: a test case for predicting lifestyles and emergence of pathogens.</title>
        <authorList>
            <person name="Haridas S."/>
            <person name="Albert R."/>
            <person name="Binder M."/>
            <person name="Bloem J."/>
            <person name="Labutti K."/>
            <person name="Salamov A."/>
            <person name="Andreopoulos B."/>
            <person name="Baker S."/>
            <person name="Barry K."/>
            <person name="Bills G."/>
            <person name="Bluhm B."/>
            <person name="Cannon C."/>
            <person name="Castanera R."/>
            <person name="Culley D."/>
            <person name="Daum C."/>
            <person name="Ezra D."/>
            <person name="Gonzalez J."/>
            <person name="Henrissat B."/>
            <person name="Kuo A."/>
            <person name="Liang C."/>
            <person name="Lipzen A."/>
            <person name="Lutzoni F."/>
            <person name="Magnuson J."/>
            <person name="Mondo S."/>
            <person name="Nolan M."/>
            <person name="Ohm R."/>
            <person name="Pangilinan J."/>
            <person name="Park H.-J."/>
            <person name="Ramirez L."/>
            <person name="Alfaro M."/>
            <person name="Sun H."/>
            <person name="Tritt A."/>
            <person name="Yoshinaga Y."/>
            <person name="Zwiers L.-H."/>
            <person name="Turgeon B."/>
            <person name="Goodwin S."/>
            <person name="Spatafora J."/>
            <person name="Crous P."/>
            <person name="Grigoriev I."/>
        </authorList>
    </citation>
    <scope>NUCLEOTIDE SEQUENCE</scope>
    <source>
        <strain evidence="1">CBS 525.71</strain>
    </source>
</reference>
<organism evidence="1 2">
    <name type="scientific">Macroventuria anomochaeta</name>
    <dbReference type="NCBI Taxonomy" id="301207"/>
    <lineage>
        <taxon>Eukaryota</taxon>
        <taxon>Fungi</taxon>
        <taxon>Dikarya</taxon>
        <taxon>Ascomycota</taxon>
        <taxon>Pezizomycotina</taxon>
        <taxon>Dothideomycetes</taxon>
        <taxon>Pleosporomycetidae</taxon>
        <taxon>Pleosporales</taxon>
        <taxon>Pleosporineae</taxon>
        <taxon>Didymellaceae</taxon>
        <taxon>Macroventuria</taxon>
    </lineage>
</organism>
<sequence length="906" mass="103776">MAHEPARAMAGQARQRFQESEEDRITRSAGHFSEFEADMPRLANRFQFSLKDNFSSYLGRNNPFYSEANDDTDYVWLLDNTAYQNRLGRWKAEFVAAYFVRHSGKDLSEVVAWVSEKIGLADDEEAKKTIALRLEPFLDAILPAHAVNIDLQGMKVRLGPSGRDGISTDELAIPGSGYKDGETITSKAIGATATPLKTTFAKTKGWAVLSDIDDTIKKTLTSSPVGILKTTFAEDPEPIKGMPELYKHIVQKLDNPPFWYLSASPYNLYPFLRQFRETYYPAGTMLLRDASWMNLAGFLANLTQGTEAYKVDRIEKVHEWFPRRKFILIGDSTQSDPEAYGEAYKKFPKWIGAIYIRKVTGVAEMDEGKKNNPERFEEAFKHVPKELWYVFEDPSELYTKVDALVQQQSPEQPSRLISVRHSDSATDRFVMTMEKHSYDDPDPVPLYILLVFAVLLCAYFAWLGSVAMRLYFYKGALAPEPERFVILPAYLRDRSPQRGHQRRVTAFPIPTPPKSPARQLASLSRVPHMNIAGIDPNELPDPEIRAFLAEQQRISRLPAFVQDDCGDGSDFPDIPFAIAPVEVKQNTLASPGLSRTKSAKNKSVGLKKLDPKEWLVVDNTYKDMHSARDYLLAKKNIECIQVKRDGEAACEELLQEIVRSLVSKYPERFSIKTVNRRKHIRNDITKEEWSLVRPFDCHPLEVCARLAMEDFNILLKGEFTQQYYLQASATLFPAGWRMRSLIGKPLSYMQDQDIYQWDDIPDVLPFTPLVDLLTRSTLYIQTYPDFRPLAHLLFIQEAKDFFPGNLSSLLPQHIIVRREHQTFRRLPKDGTIVFSTRTEVKRLTDLDVQERRELMKEIRGWDREVATRKGVELWQRAVVGYCEGKEVFKEDETVVDAGEITRVDDE</sequence>
<dbReference type="EMBL" id="MU006752">
    <property type="protein sequence ID" value="KAF2621686.1"/>
    <property type="molecule type" value="Genomic_DNA"/>
</dbReference>
<proteinExistence type="predicted"/>
<gene>
    <name evidence="1" type="ORF">BU25DRAFT_452538</name>
</gene>
<evidence type="ECO:0000313" key="2">
    <source>
        <dbReference type="Proteomes" id="UP000799754"/>
    </source>
</evidence>
<keyword evidence="2" id="KW-1185">Reference proteome</keyword>
<evidence type="ECO:0000313" key="1">
    <source>
        <dbReference type="EMBL" id="KAF2621686.1"/>
    </source>
</evidence>
<protein>
    <submittedName>
        <fullName evidence="1">Uncharacterized protein</fullName>
    </submittedName>
</protein>
<dbReference type="Proteomes" id="UP000799754">
    <property type="component" value="Unassembled WGS sequence"/>
</dbReference>